<dbReference type="Proteomes" id="UP000316639">
    <property type="component" value="Unassembled WGS sequence"/>
</dbReference>
<organism evidence="1 2">
    <name type="scientific">Lentzea tibetensis</name>
    <dbReference type="NCBI Taxonomy" id="2591470"/>
    <lineage>
        <taxon>Bacteria</taxon>
        <taxon>Bacillati</taxon>
        <taxon>Actinomycetota</taxon>
        <taxon>Actinomycetes</taxon>
        <taxon>Pseudonocardiales</taxon>
        <taxon>Pseudonocardiaceae</taxon>
        <taxon>Lentzea</taxon>
    </lineage>
</organism>
<dbReference type="InterPro" id="IPR013494">
    <property type="entry name" value="CHP02678"/>
</dbReference>
<gene>
    <name evidence="1" type="ORF">FKR81_09510</name>
</gene>
<comment type="caution">
    <text evidence="1">The sequence shown here is derived from an EMBL/GenBank/DDBJ whole genome shotgun (WGS) entry which is preliminary data.</text>
</comment>
<dbReference type="OrthoDB" id="188354at2"/>
<accession>A0A563EY07</accession>
<evidence type="ECO:0000313" key="1">
    <source>
        <dbReference type="EMBL" id="TWP52549.1"/>
    </source>
</evidence>
<dbReference type="Pfam" id="PF09661">
    <property type="entry name" value="DUF2398"/>
    <property type="match status" value="2"/>
</dbReference>
<name>A0A563EY07_9PSEU</name>
<evidence type="ECO:0000313" key="2">
    <source>
        <dbReference type="Proteomes" id="UP000316639"/>
    </source>
</evidence>
<proteinExistence type="predicted"/>
<dbReference type="RefSeq" id="WP_146350605.1">
    <property type="nucleotide sequence ID" value="NZ_VOBR01000005.1"/>
</dbReference>
<keyword evidence="2" id="KW-1185">Reference proteome</keyword>
<sequence>MISRGIRLLLGTPLLTARDEGFDLVTRHRDAIAKWFDDHCGWPLHVEREYVRLVKAGQRTSRGSFDRRRYTLLCLVCAELLAAPVTTAELLRERITRPVDGIPPFDPARNDERAAFEDVLEFLEQRGVLAGTGKYRVDRTLVRRLIEPSTTETKHEVMRRLVDEPVVYKEDLTPEQRSYLKQPAVRRGVEQAGFVLEEREEGFLLVDPDGLATDAKFPHDDTIVALALLDRLVQGPATHEELDATTQDLRAKYKVLRSEPGELTQDGLDVLVAFGLAEQDDTRARALPAAARYRR</sequence>
<dbReference type="AlphaFoldDB" id="A0A563EY07"/>
<reference evidence="1 2" key="1">
    <citation type="submission" date="2019-07" db="EMBL/GenBank/DDBJ databases">
        <title>Lentzea xizangensis sp. nov., isolated from Qinghai-Tibetan Plateau Soils.</title>
        <authorList>
            <person name="Huang J."/>
        </authorList>
    </citation>
    <scope>NUCLEOTIDE SEQUENCE [LARGE SCALE GENOMIC DNA]</scope>
    <source>
        <strain evidence="1 2">FXJ1.1311</strain>
    </source>
</reference>
<protein>
    <submittedName>
        <fullName evidence="1">DUF2398 family protein</fullName>
    </submittedName>
</protein>
<dbReference type="EMBL" id="VOBR01000005">
    <property type="protein sequence ID" value="TWP52549.1"/>
    <property type="molecule type" value="Genomic_DNA"/>
</dbReference>